<dbReference type="PANTHER" id="PTHR11662:SF399">
    <property type="entry name" value="FI19708P1-RELATED"/>
    <property type="match status" value="1"/>
</dbReference>
<protein>
    <submittedName>
        <fullName evidence="5">Inorganic phosphate cotransporter</fullName>
    </submittedName>
</protein>
<keyword evidence="3" id="KW-1133">Transmembrane helix</keyword>
<evidence type="ECO:0000256" key="2">
    <source>
        <dbReference type="ARBA" id="ARBA00022692"/>
    </source>
</evidence>
<dbReference type="InterPro" id="IPR050382">
    <property type="entry name" value="MFS_Na/Anion_cotransporter"/>
</dbReference>
<feature type="non-terminal residue" evidence="5">
    <location>
        <position position="137"/>
    </location>
</feature>
<dbReference type="EMBL" id="BMAO01011832">
    <property type="protein sequence ID" value="GFQ77043.1"/>
    <property type="molecule type" value="Genomic_DNA"/>
</dbReference>
<evidence type="ECO:0000256" key="3">
    <source>
        <dbReference type="ARBA" id="ARBA00022989"/>
    </source>
</evidence>
<dbReference type="AlphaFoldDB" id="A0A8X6KNA7"/>
<dbReference type="Gene3D" id="1.20.1250.20">
    <property type="entry name" value="MFS general substrate transporter like domains"/>
    <property type="match status" value="1"/>
</dbReference>
<evidence type="ECO:0000256" key="1">
    <source>
        <dbReference type="ARBA" id="ARBA00004141"/>
    </source>
</evidence>
<organism evidence="5 6">
    <name type="scientific">Trichonephila clavata</name>
    <name type="common">Joro spider</name>
    <name type="synonym">Nephila clavata</name>
    <dbReference type="NCBI Taxonomy" id="2740835"/>
    <lineage>
        <taxon>Eukaryota</taxon>
        <taxon>Metazoa</taxon>
        <taxon>Ecdysozoa</taxon>
        <taxon>Arthropoda</taxon>
        <taxon>Chelicerata</taxon>
        <taxon>Arachnida</taxon>
        <taxon>Araneae</taxon>
        <taxon>Araneomorphae</taxon>
        <taxon>Entelegynae</taxon>
        <taxon>Araneoidea</taxon>
        <taxon>Nephilidae</taxon>
        <taxon>Trichonephila</taxon>
    </lineage>
</organism>
<keyword evidence="4" id="KW-0472">Membrane</keyword>
<dbReference type="SUPFAM" id="SSF103473">
    <property type="entry name" value="MFS general substrate transporter"/>
    <property type="match status" value="1"/>
</dbReference>
<sequence length="137" mass="15392">AVTFGTGILVYFLLYEYPQNHPSITEAELKYITDGQESDMSENRPAVPWKKIFTSVPCYAYYYGLFGHYWSISYFLSVHPTFMGTILHFSMTENGATSCLPVAMKSVGGVIASFVSNWLTKKNYVGVNKLRKGCTSI</sequence>
<proteinExistence type="predicted"/>
<evidence type="ECO:0000256" key="4">
    <source>
        <dbReference type="ARBA" id="ARBA00023136"/>
    </source>
</evidence>
<gene>
    <name evidence="5" type="primary">Picot_46</name>
    <name evidence="5" type="ORF">TNCT_639471</name>
</gene>
<reference evidence="5" key="1">
    <citation type="submission" date="2020-07" db="EMBL/GenBank/DDBJ databases">
        <title>Multicomponent nature underlies the extraordinary mechanical properties of spider dragline silk.</title>
        <authorList>
            <person name="Kono N."/>
            <person name="Nakamura H."/>
            <person name="Mori M."/>
            <person name="Yoshida Y."/>
            <person name="Ohtoshi R."/>
            <person name="Malay A.D."/>
            <person name="Moran D.A.P."/>
            <person name="Tomita M."/>
            <person name="Numata K."/>
            <person name="Arakawa K."/>
        </authorList>
    </citation>
    <scope>NUCLEOTIDE SEQUENCE</scope>
</reference>
<dbReference type="Proteomes" id="UP000887116">
    <property type="component" value="Unassembled WGS sequence"/>
</dbReference>
<dbReference type="GO" id="GO:0022857">
    <property type="term" value="F:transmembrane transporter activity"/>
    <property type="evidence" value="ECO:0007669"/>
    <property type="project" value="TreeGrafter"/>
</dbReference>
<dbReference type="OrthoDB" id="6421734at2759"/>
<evidence type="ECO:0000313" key="5">
    <source>
        <dbReference type="EMBL" id="GFQ77043.1"/>
    </source>
</evidence>
<dbReference type="PANTHER" id="PTHR11662">
    <property type="entry name" value="SOLUTE CARRIER FAMILY 17"/>
    <property type="match status" value="1"/>
</dbReference>
<accession>A0A8X6KNA7</accession>
<dbReference type="GO" id="GO:0006820">
    <property type="term" value="P:monoatomic anion transport"/>
    <property type="evidence" value="ECO:0007669"/>
    <property type="project" value="TreeGrafter"/>
</dbReference>
<keyword evidence="2" id="KW-0812">Transmembrane</keyword>
<comment type="subcellular location">
    <subcellularLocation>
        <location evidence="1">Membrane</location>
        <topology evidence="1">Multi-pass membrane protein</topology>
    </subcellularLocation>
</comment>
<name>A0A8X6KNA7_TRICU</name>
<keyword evidence="6" id="KW-1185">Reference proteome</keyword>
<feature type="non-terminal residue" evidence="5">
    <location>
        <position position="1"/>
    </location>
</feature>
<dbReference type="InterPro" id="IPR036259">
    <property type="entry name" value="MFS_trans_sf"/>
</dbReference>
<dbReference type="GO" id="GO:0016020">
    <property type="term" value="C:membrane"/>
    <property type="evidence" value="ECO:0007669"/>
    <property type="project" value="UniProtKB-SubCell"/>
</dbReference>
<evidence type="ECO:0000313" key="6">
    <source>
        <dbReference type="Proteomes" id="UP000887116"/>
    </source>
</evidence>
<comment type="caution">
    <text evidence="5">The sequence shown here is derived from an EMBL/GenBank/DDBJ whole genome shotgun (WGS) entry which is preliminary data.</text>
</comment>